<proteinExistence type="predicted"/>
<reference evidence="1" key="1">
    <citation type="journal article" date="2014" name="Int. J. Syst. Evol. Microbiol.">
        <title>Complete genome sequence of Corynebacterium casei LMG S-19264T (=DSM 44701T), isolated from a smear-ripened cheese.</title>
        <authorList>
            <consortium name="US DOE Joint Genome Institute (JGI-PGF)"/>
            <person name="Walter F."/>
            <person name="Albersmeier A."/>
            <person name="Kalinowski J."/>
            <person name="Ruckert C."/>
        </authorList>
    </citation>
    <scope>NUCLEOTIDE SEQUENCE</scope>
    <source>
        <strain evidence="1">CGMCC 1.15758</strain>
    </source>
</reference>
<name>A0A8J2Z308_9GAMM</name>
<organism evidence="1 2">
    <name type="scientific">Cysteiniphilum litorale</name>
    <dbReference type="NCBI Taxonomy" id="2056700"/>
    <lineage>
        <taxon>Bacteria</taxon>
        <taxon>Pseudomonadati</taxon>
        <taxon>Pseudomonadota</taxon>
        <taxon>Gammaproteobacteria</taxon>
        <taxon>Thiotrichales</taxon>
        <taxon>Fastidiosibacteraceae</taxon>
        <taxon>Cysteiniphilum</taxon>
    </lineage>
</organism>
<dbReference type="RefSeq" id="WP_117002147.1">
    <property type="nucleotide sequence ID" value="NZ_BMJS01000005.1"/>
</dbReference>
<dbReference type="Proteomes" id="UP000636949">
    <property type="component" value="Unassembled WGS sequence"/>
</dbReference>
<dbReference type="AlphaFoldDB" id="A0A8J2Z308"/>
<keyword evidence="2" id="KW-1185">Reference proteome</keyword>
<sequence>MLKHQTENKALALKALWVISDDRIRSLKNPNTAKQSMMSADNITNIIPFTRYLKRQCIDI</sequence>
<evidence type="ECO:0000313" key="1">
    <source>
        <dbReference type="EMBL" id="GGF93157.1"/>
    </source>
</evidence>
<reference evidence="1" key="2">
    <citation type="submission" date="2020-09" db="EMBL/GenBank/DDBJ databases">
        <authorList>
            <person name="Sun Q."/>
            <person name="Zhou Y."/>
        </authorList>
    </citation>
    <scope>NUCLEOTIDE SEQUENCE</scope>
    <source>
        <strain evidence="1">CGMCC 1.15758</strain>
    </source>
</reference>
<gene>
    <name evidence="1" type="ORF">GCM10010995_07840</name>
</gene>
<comment type="caution">
    <text evidence="1">The sequence shown here is derived from an EMBL/GenBank/DDBJ whole genome shotgun (WGS) entry which is preliminary data.</text>
</comment>
<evidence type="ECO:0000313" key="2">
    <source>
        <dbReference type="Proteomes" id="UP000636949"/>
    </source>
</evidence>
<accession>A0A8J2Z308</accession>
<protein>
    <submittedName>
        <fullName evidence="1">Uncharacterized protein</fullName>
    </submittedName>
</protein>
<dbReference type="EMBL" id="BMJS01000005">
    <property type="protein sequence ID" value="GGF93157.1"/>
    <property type="molecule type" value="Genomic_DNA"/>
</dbReference>